<comment type="caution">
    <text evidence="8">The sequence shown here is derived from an EMBL/GenBank/DDBJ whole genome shotgun (WGS) entry which is preliminary data.</text>
</comment>
<keyword evidence="9" id="KW-1185">Reference proteome</keyword>
<dbReference type="Proteomes" id="UP001230268">
    <property type="component" value="Unassembled WGS sequence"/>
</dbReference>
<evidence type="ECO:0000313" key="9">
    <source>
        <dbReference type="Proteomes" id="UP001230268"/>
    </source>
</evidence>
<feature type="transmembrane region" description="Helical" evidence="7">
    <location>
        <begin position="296"/>
        <end position="317"/>
    </location>
</feature>
<dbReference type="PANTHER" id="PTHR21236:SF2">
    <property type="entry name" value="PROTEIN YIPF"/>
    <property type="match status" value="1"/>
</dbReference>
<name>A0AAD8LR53_BABGI</name>
<accession>A0AAD8LR53</accession>
<gene>
    <name evidence="8" type="ORF">BgAZ_203020</name>
</gene>
<evidence type="ECO:0000256" key="6">
    <source>
        <dbReference type="SAM" id="MobiDB-lite"/>
    </source>
</evidence>
<dbReference type="AlphaFoldDB" id="A0AAD8LR53"/>
<dbReference type="EMBL" id="JAVEPI010000002">
    <property type="protein sequence ID" value="KAK1443426.1"/>
    <property type="molecule type" value="Genomic_DNA"/>
</dbReference>
<proteinExistence type="inferred from homology"/>
<keyword evidence="3 7" id="KW-0812">Transmembrane</keyword>
<sequence length="405" mass="44835">MDPFVRNRKTAGPHGHRNDESSAMGHQGPFSFASVGPMNLGGSAPPSSFTNQNVATKHPSFYNVSRQQSHDAFSSASINSNVSHNMSGRVPTLNIFGHSSASDSASSNRDIKDYLDGVAPQAPFNSHTSSVPSNHVTNMSTHDVNGPYFDGYNAAQVTSSYGVQSSPPSWQPQQYQNDALPQYMPSGSFGMNQMHRQPSHSLPSVGFFDPNSGFAQQLKQMGQMYMKQGPVEEDLIDPPLLEELGIDVDDIIRHIKCVLLFKNCRNGELQYSDFTGPILVLLLLALSLLVSCNLNFSLVYVIEVIGTWCMYLLFNLTSQDVYIDMAKTAIILGYSLLPICLTPLIWLFSRFAKPLAVILVYMCVAWSTSTSSRLLVQELNMGHRKYLVIYPSMLYYLFFAHVAMT</sequence>
<feature type="transmembrane region" description="Helical" evidence="7">
    <location>
        <begin position="329"/>
        <end position="349"/>
    </location>
</feature>
<protein>
    <recommendedName>
        <fullName evidence="10">Protein YIPF</fullName>
    </recommendedName>
</protein>
<feature type="transmembrane region" description="Helical" evidence="7">
    <location>
        <begin position="355"/>
        <end position="375"/>
    </location>
</feature>
<evidence type="ECO:0000256" key="7">
    <source>
        <dbReference type="SAM" id="Phobius"/>
    </source>
</evidence>
<evidence type="ECO:0008006" key="10">
    <source>
        <dbReference type="Google" id="ProtNLM"/>
    </source>
</evidence>
<evidence type="ECO:0000313" key="8">
    <source>
        <dbReference type="EMBL" id="KAK1443426.1"/>
    </source>
</evidence>
<dbReference type="GO" id="GO:0016020">
    <property type="term" value="C:membrane"/>
    <property type="evidence" value="ECO:0007669"/>
    <property type="project" value="UniProtKB-SubCell"/>
</dbReference>
<evidence type="ECO:0000256" key="5">
    <source>
        <dbReference type="ARBA" id="ARBA00023136"/>
    </source>
</evidence>
<organism evidence="8 9">
    <name type="scientific">Babesia gibsoni</name>
    <dbReference type="NCBI Taxonomy" id="33632"/>
    <lineage>
        <taxon>Eukaryota</taxon>
        <taxon>Sar</taxon>
        <taxon>Alveolata</taxon>
        <taxon>Apicomplexa</taxon>
        <taxon>Aconoidasida</taxon>
        <taxon>Piroplasmida</taxon>
        <taxon>Babesiidae</taxon>
        <taxon>Babesia</taxon>
    </lineage>
</organism>
<evidence type="ECO:0000256" key="1">
    <source>
        <dbReference type="ARBA" id="ARBA00004141"/>
    </source>
</evidence>
<evidence type="ECO:0000256" key="4">
    <source>
        <dbReference type="ARBA" id="ARBA00022989"/>
    </source>
</evidence>
<keyword evidence="5 7" id="KW-0472">Membrane</keyword>
<comment type="subcellular location">
    <subcellularLocation>
        <location evidence="1">Membrane</location>
        <topology evidence="1">Multi-pass membrane protein</topology>
    </subcellularLocation>
</comment>
<feature type="compositionally biased region" description="Basic residues" evidence="6">
    <location>
        <begin position="1"/>
        <end position="15"/>
    </location>
</feature>
<feature type="transmembrane region" description="Helical" evidence="7">
    <location>
        <begin position="271"/>
        <end position="290"/>
    </location>
</feature>
<keyword evidence="4 7" id="KW-1133">Transmembrane helix</keyword>
<dbReference type="GO" id="GO:0005802">
    <property type="term" value="C:trans-Golgi network"/>
    <property type="evidence" value="ECO:0007669"/>
    <property type="project" value="TreeGrafter"/>
</dbReference>
<evidence type="ECO:0000256" key="3">
    <source>
        <dbReference type="ARBA" id="ARBA00022692"/>
    </source>
</evidence>
<comment type="similarity">
    <text evidence="2">Belongs to the YIP1 family.</text>
</comment>
<feature type="region of interest" description="Disordered" evidence="6">
    <location>
        <begin position="1"/>
        <end position="52"/>
    </location>
</feature>
<feature type="transmembrane region" description="Helical" evidence="7">
    <location>
        <begin position="387"/>
        <end position="404"/>
    </location>
</feature>
<reference evidence="8" key="1">
    <citation type="submission" date="2023-08" db="EMBL/GenBank/DDBJ databases">
        <title>Draft sequence of the Babesia gibsoni genome.</title>
        <authorList>
            <person name="Yamagishi J.Y."/>
            <person name="Xuan X.X."/>
        </authorList>
    </citation>
    <scope>NUCLEOTIDE SEQUENCE</scope>
    <source>
        <strain evidence="8">Azabu</strain>
    </source>
</reference>
<dbReference type="InterPro" id="IPR045231">
    <property type="entry name" value="Yip1/4-like"/>
</dbReference>
<dbReference type="PANTHER" id="PTHR21236">
    <property type="entry name" value="GOLGI MEMBRANE PROTEIN YIP1"/>
    <property type="match status" value="1"/>
</dbReference>
<evidence type="ECO:0000256" key="2">
    <source>
        <dbReference type="ARBA" id="ARBA00010596"/>
    </source>
</evidence>
<dbReference type="GO" id="GO:0006888">
    <property type="term" value="P:endoplasmic reticulum to Golgi vesicle-mediated transport"/>
    <property type="evidence" value="ECO:0007669"/>
    <property type="project" value="InterPro"/>
</dbReference>
<dbReference type="GO" id="GO:0048280">
    <property type="term" value="P:vesicle fusion with Golgi apparatus"/>
    <property type="evidence" value="ECO:0007669"/>
    <property type="project" value="TreeGrafter"/>
</dbReference>